<organism evidence="1 2">
    <name type="scientific">Parascaris equorum</name>
    <name type="common">Equine roundworm</name>
    <dbReference type="NCBI Taxonomy" id="6256"/>
    <lineage>
        <taxon>Eukaryota</taxon>
        <taxon>Metazoa</taxon>
        <taxon>Ecdysozoa</taxon>
        <taxon>Nematoda</taxon>
        <taxon>Chromadorea</taxon>
        <taxon>Rhabditida</taxon>
        <taxon>Spirurina</taxon>
        <taxon>Ascaridomorpha</taxon>
        <taxon>Ascaridoidea</taxon>
        <taxon>Ascarididae</taxon>
        <taxon>Parascaris</taxon>
    </lineage>
</organism>
<accession>A0A914RB43</accession>
<sequence length="191" mass="21493">MVITFHLSKIPLFRFLFTPKISVLRRNIPLPTAIETIVVFSPFDLLKAVDFLLKHNLPRCPTVETIKFLLNGSLKAREFEVMSQVSRGAIARSLLLRLANSKQRCPHHASGNDGPICIAKLNSGKGVGLFFAVQLYSLNNVRLPAKWYGIQKDAVIFGRGTQKRICTHVRSFFLMVQNLQENSEKRGISTS</sequence>
<dbReference type="WBParaSite" id="PEQ_0000371301-mRNA-1">
    <property type="protein sequence ID" value="PEQ_0000371301-mRNA-1"/>
    <property type="gene ID" value="PEQ_0000371301"/>
</dbReference>
<dbReference type="Proteomes" id="UP000887564">
    <property type="component" value="Unplaced"/>
</dbReference>
<reference evidence="2" key="1">
    <citation type="submission" date="2022-11" db="UniProtKB">
        <authorList>
            <consortium name="WormBaseParasite"/>
        </authorList>
    </citation>
    <scope>IDENTIFICATION</scope>
</reference>
<evidence type="ECO:0000313" key="1">
    <source>
        <dbReference type="Proteomes" id="UP000887564"/>
    </source>
</evidence>
<proteinExistence type="predicted"/>
<keyword evidence="1" id="KW-1185">Reference proteome</keyword>
<name>A0A914RB43_PAREQ</name>
<dbReference type="AlphaFoldDB" id="A0A914RB43"/>
<protein>
    <submittedName>
        <fullName evidence="2">Uncharacterized protein</fullName>
    </submittedName>
</protein>
<evidence type="ECO:0000313" key="2">
    <source>
        <dbReference type="WBParaSite" id="PEQ_0000371301-mRNA-1"/>
    </source>
</evidence>